<sequence>VNLHHDLGSLGSAVNYDAILRQMKIMKSMGVNACRTSHNPPAPEILQVADQLGIVLIVEAFDCWQSGKTFFDYARFFDENSDTDIKEMVNAAKNSPSVIMWSIGNEIWNPVAAVAQRLVDAIKSIDITRPIVWGSDGYRSIPSDNSVYHNILLMLDGLGLNYNTASSVDTLHAKYPDKFIFESESSSSTSTRGIYQEPNNLNTGENYTPGSMGASSYDNNMASWTMPGEYGLKKDRNRKFFIGEFLWSG</sequence>
<evidence type="ECO:0000256" key="1">
    <source>
        <dbReference type="SAM" id="MobiDB-lite"/>
    </source>
</evidence>
<feature type="region of interest" description="Disordered" evidence="1">
    <location>
        <begin position="189"/>
        <end position="210"/>
    </location>
</feature>
<dbReference type="Gene3D" id="3.20.20.80">
    <property type="entry name" value="Glycosidases"/>
    <property type="match status" value="1"/>
</dbReference>
<feature type="non-terminal residue" evidence="3">
    <location>
        <position position="249"/>
    </location>
</feature>
<dbReference type="SUPFAM" id="SSF51445">
    <property type="entry name" value="(Trans)glycosidases"/>
    <property type="match status" value="1"/>
</dbReference>
<dbReference type="AlphaFoldDB" id="X1IYA3"/>
<dbReference type="EMBL" id="BARU01037377">
    <property type="protein sequence ID" value="GAH87441.1"/>
    <property type="molecule type" value="Genomic_DNA"/>
</dbReference>
<feature type="domain" description="Glycoside hydrolase family 2 catalytic" evidence="2">
    <location>
        <begin position="1"/>
        <end position="203"/>
    </location>
</feature>
<comment type="caution">
    <text evidence="3">The sequence shown here is derived from an EMBL/GenBank/DDBJ whole genome shotgun (WGS) entry which is preliminary data.</text>
</comment>
<dbReference type="GO" id="GO:0004553">
    <property type="term" value="F:hydrolase activity, hydrolyzing O-glycosyl compounds"/>
    <property type="evidence" value="ECO:0007669"/>
    <property type="project" value="InterPro"/>
</dbReference>
<feature type="compositionally biased region" description="Polar residues" evidence="1">
    <location>
        <begin position="197"/>
        <end position="210"/>
    </location>
</feature>
<dbReference type="InterPro" id="IPR006101">
    <property type="entry name" value="Glyco_hydro_2"/>
</dbReference>
<proteinExistence type="predicted"/>
<protein>
    <recommendedName>
        <fullName evidence="2">Glycoside hydrolase family 2 catalytic domain-containing protein</fullName>
    </recommendedName>
</protein>
<dbReference type="InterPro" id="IPR006103">
    <property type="entry name" value="Glyco_hydro_2_cat"/>
</dbReference>
<reference evidence="3" key="1">
    <citation type="journal article" date="2014" name="Front. Microbiol.">
        <title>High frequency of phylogenetically diverse reductive dehalogenase-homologous genes in deep subseafloor sedimentary metagenomes.</title>
        <authorList>
            <person name="Kawai M."/>
            <person name="Futagami T."/>
            <person name="Toyoda A."/>
            <person name="Takaki Y."/>
            <person name="Nishi S."/>
            <person name="Hori S."/>
            <person name="Arai W."/>
            <person name="Tsubouchi T."/>
            <person name="Morono Y."/>
            <person name="Uchiyama I."/>
            <person name="Ito T."/>
            <person name="Fujiyama A."/>
            <person name="Inagaki F."/>
            <person name="Takami H."/>
        </authorList>
    </citation>
    <scope>NUCLEOTIDE SEQUENCE</scope>
    <source>
        <strain evidence="3">Expedition CK06-06</strain>
    </source>
</reference>
<dbReference type="InterPro" id="IPR051913">
    <property type="entry name" value="GH2_Domain-Containing"/>
</dbReference>
<feature type="non-terminal residue" evidence="3">
    <location>
        <position position="1"/>
    </location>
</feature>
<dbReference type="PANTHER" id="PTHR42732:SF1">
    <property type="entry name" value="BETA-MANNOSIDASE"/>
    <property type="match status" value="1"/>
</dbReference>
<evidence type="ECO:0000313" key="3">
    <source>
        <dbReference type="EMBL" id="GAH87441.1"/>
    </source>
</evidence>
<gene>
    <name evidence="3" type="ORF">S03H2_58256</name>
</gene>
<dbReference type="InterPro" id="IPR017853">
    <property type="entry name" value="GH"/>
</dbReference>
<dbReference type="GO" id="GO:0005975">
    <property type="term" value="P:carbohydrate metabolic process"/>
    <property type="evidence" value="ECO:0007669"/>
    <property type="project" value="InterPro"/>
</dbReference>
<organism evidence="3">
    <name type="scientific">marine sediment metagenome</name>
    <dbReference type="NCBI Taxonomy" id="412755"/>
    <lineage>
        <taxon>unclassified sequences</taxon>
        <taxon>metagenomes</taxon>
        <taxon>ecological metagenomes</taxon>
    </lineage>
</organism>
<accession>X1IYA3</accession>
<dbReference type="PRINTS" id="PR00132">
    <property type="entry name" value="GLHYDRLASE2"/>
</dbReference>
<evidence type="ECO:0000259" key="2">
    <source>
        <dbReference type="Pfam" id="PF02836"/>
    </source>
</evidence>
<dbReference type="PANTHER" id="PTHR42732">
    <property type="entry name" value="BETA-GALACTOSIDASE"/>
    <property type="match status" value="1"/>
</dbReference>
<dbReference type="Pfam" id="PF02836">
    <property type="entry name" value="Glyco_hydro_2_C"/>
    <property type="match status" value="1"/>
</dbReference>
<name>X1IYA3_9ZZZZ</name>